<keyword evidence="5" id="KW-1185">Reference proteome</keyword>
<dbReference type="InterPro" id="IPR027383">
    <property type="entry name" value="Znf_put"/>
</dbReference>
<evidence type="ECO:0000313" key="5">
    <source>
        <dbReference type="Proteomes" id="UP001153387"/>
    </source>
</evidence>
<dbReference type="RefSeq" id="WP_277568970.1">
    <property type="nucleotide sequence ID" value="NZ_JAPDHZ010000008.1"/>
</dbReference>
<feature type="domain" description="Putative zinc-finger" evidence="3">
    <location>
        <begin position="18"/>
        <end position="39"/>
    </location>
</feature>
<evidence type="ECO:0000256" key="1">
    <source>
        <dbReference type="ARBA" id="ARBA00024353"/>
    </source>
</evidence>
<evidence type="ECO:0000313" key="4">
    <source>
        <dbReference type="EMBL" id="MDG0795299.1"/>
    </source>
</evidence>
<organism evidence="4 5">
    <name type="scientific">Cohnella ginsengisoli</name>
    <dbReference type="NCBI Taxonomy" id="425004"/>
    <lineage>
        <taxon>Bacteria</taxon>
        <taxon>Bacillati</taxon>
        <taxon>Bacillota</taxon>
        <taxon>Bacilli</taxon>
        <taxon>Bacillales</taxon>
        <taxon>Paenibacillaceae</taxon>
        <taxon>Cohnella</taxon>
    </lineage>
</organism>
<name>A0A9X4KMV3_9BACL</name>
<gene>
    <name evidence="4" type="ORF">OMP38_34095</name>
</gene>
<sequence>MHDKQKPLCDLCLSVMTGDCSDEERLAFERHLPGCEACRAEWNDLQLAWGRFTRTWRTSNRPRI</sequence>
<comment type="caution">
    <text evidence="4">The sequence shown here is derived from an EMBL/GenBank/DDBJ whole genome shotgun (WGS) entry which is preliminary data.</text>
</comment>
<dbReference type="EMBL" id="JAPDHZ010000008">
    <property type="protein sequence ID" value="MDG0795299.1"/>
    <property type="molecule type" value="Genomic_DNA"/>
</dbReference>
<accession>A0A9X4KMV3</accession>
<evidence type="ECO:0000256" key="2">
    <source>
        <dbReference type="ARBA" id="ARBA00024438"/>
    </source>
</evidence>
<dbReference type="Proteomes" id="UP001153387">
    <property type="component" value="Unassembled WGS sequence"/>
</dbReference>
<dbReference type="Gene3D" id="1.10.10.1320">
    <property type="entry name" value="Anti-sigma factor, zinc-finger domain"/>
    <property type="match status" value="1"/>
</dbReference>
<dbReference type="InterPro" id="IPR041916">
    <property type="entry name" value="Anti_sigma_zinc_sf"/>
</dbReference>
<protein>
    <recommendedName>
        <fullName evidence="2">Anti-sigma-W factor RsiW</fullName>
    </recommendedName>
</protein>
<reference evidence="4 5" key="1">
    <citation type="submission" date="2022-10" db="EMBL/GenBank/DDBJ databases">
        <title>Comparative genomic analysis of Cohnella hashimotonis sp. nov., isolated from the International Space Station.</title>
        <authorList>
            <person name="Simpson A."/>
            <person name="Venkateswaran K."/>
        </authorList>
    </citation>
    <scope>NUCLEOTIDE SEQUENCE [LARGE SCALE GENOMIC DNA]</scope>
    <source>
        <strain evidence="4 5">DSM 18997</strain>
    </source>
</reference>
<evidence type="ECO:0000259" key="3">
    <source>
        <dbReference type="Pfam" id="PF13490"/>
    </source>
</evidence>
<dbReference type="AlphaFoldDB" id="A0A9X4KMV3"/>
<proteinExistence type="inferred from homology"/>
<dbReference type="Pfam" id="PF13490">
    <property type="entry name" value="zf-HC2"/>
    <property type="match status" value="1"/>
</dbReference>
<comment type="similarity">
    <text evidence="1">Belongs to the zinc-associated anti-sigma factor (ZAS) superfamily. Anti-sigma-W factor family.</text>
</comment>